<feature type="binding site" evidence="8">
    <location>
        <begin position="103"/>
        <end position="107"/>
    </location>
    <ligand>
        <name>NAD(+)</name>
        <dbReference type="ChEBI" id="CHEBI:57540"/>
    </ligand>
</feature>
<evidence type="ECO:0000313" key="11">
    <source>
        <dbReference type="Proteomes" id="UP001274830"/>
    </source>
</evidence>
<dbReference type="InterPro" id="IPR017476">
    <property type="entry name" value="UDP-Glc/GDP-Man"/>
</dbReference>
<dbReference type="InterPro" id="IPR028356">
    <property type="entry name" value="UDPglc_DH_euk"/>
</dbReference>
<dbReference type="Pfam" id="PF03720">
    <property type="entry name" value="UDPG_MGDP_dh_C"/>
    <property type="match status" value="1"/>
</dbReference>
<dbReference type="FunFam" id="3.40.50.720:FF:000032">
    <property type="entry name" value="UDP-glucose 6-dehydrogenase"/>
    <property type="match status" value="1"/>
</dbReference>
<evidence type="ECO:0000256" key="3">
    <source>
        <dbReference type="ARBA" id="ARBA00012954"/>
    </source>
</evidence>
<dbReference type="SUPFAM" id="SSF52413">
    <property type="entry name" value="UDP-glucose/GDP-mannose dehydrogenase C-terminal domain"/>
    <property type="match status" value="1"/>
</dbReference>
<dbReference type="AlphaFoldDB" id="A0AAE0TRR4"/>
<feature type="binding site" evidence="8">
    <location>
        <position position="40"/>
    </location>
    <ligand>
        <name>NAD(+)</name>
        <dbReference type="ChEBI" id="CHEBI:57540"/>
    </ligand>
</feature>
<evidence type="ECO:0000259" key="9">
    <source>
        <dbReference type="SMART" id="SM00984"/>
    </source>
</evidence>
<evidence type="ECO:0000256" key="7">
    <source>
        <dbReference type="PIRSR" id="PIRSR500133-1"/>
    </source>
</evidence>
<feature type="binding site" evidence="8">
    <location>
        <begin position="291"/>
        <end position="294"/>
    </location>
    <ligand>
        <name>NAD(+)</name>
        <dbReference type="ChEBI" id="CHEBI:57540"/>
    </ligand>
</feature>
<dbReference type="PIRSF" id="PIRSF500133">
    <property type="entry name" value="UDPglc_DH_euk"/>
    <property type="match status" value="1"/>
</dbReference>
<dbReference type="InterPro" id="IPR036291">
    <property type="entry name" value="NAD(P)-bd_dom_sf"/>
</dbReference>
<comment type="caution">
    <text evidence="10">The sequence shown here is derived from an EMBL/GenBank/DDBJ whole genome shotgun (WGS) entry which is preliminary data.</text>
</comment>
<name>A0AAE0TRR4_9PEZI</name>
<dbReference type="SMART" id="SM00984">
    <property type="entry name" value="UDPG_MGDP_dh_C"/>
    <property type="match status" value="1"/>
</dbReference>
<feature type="domain" description="UDP-glucose/GDP-mannose dehydrogenase C-terminal" evidence="9">
    <location>
        <begin position="347"/>
        <end position="448"/>
    </location>
</feature>
<feature type="active site" description="Nucleophile" evidence="7">
    <location>
        <position position="291"/>
    </location>
</feature>
<comment type="similarity">
    <text evidence="2">Belongs to the UDP-glucose/GDP-mannose dehydrogenase family.</text>
</comment>
<dbReference type="InterPro" id="IPR008927">
    <property type="entry name" value="6-PGluconate_DH-like_C_sf"/>
</dbReference>
<comment type="catalytic activity">
    <reaction evidence="6">
        <text>UDP-alpha-D-glucose + 2 NAD(+) + H2O = UDP-alpha-D-glucuronate + 2 NADH + 3 H(+)</text>
        <dbReference type="Rhea" id="RHEA:23596"/>
        <dbReference type="ChEBI" id="CHEBI:15377"/>
        <dbReference type="ChEBI" id="CHEBI:15378"/>
        <dbReference type="ChEBI" id="CHEBI:57540"/>
        <dbReference type="ChEBI" id="CHEBI:57945"/>
        <dbReference type="ChEBI" id="CHEBI:58052"/>
        <dbReference type="ChEBI" id="CHEBI:58885"/>
        <dbReference type="EC" id="1.1.1.22"/>
    </reaction>
</comment>
<keyword evidence="11" id="KW-1185">Reference proteome</keyword>
<evidence type="ECO:0000256" key="4">
    <source>
        <dbReference type="ARBA" id="ARBA00023002"/>
    </source>
</evidence>
<dbReference type="InterPro" id="IPR001732">
    <property type="entry name" value="UDP-Glc/GDP-Man_DH_N"/>
</dbReference>
<keyword evidence="4" id="KW-0560">Oxidoreductase</keyword>
<accession>A0AAE0TRR4</accession>
<dbReference type="FunFam" id="1.20.5.100:FF:000001">
    <property type="entry name" value="UDP-glucose 6-dehydrogenase"/>
    <property type="match status" value="1"/>
</dbReference>
<dbReference type="Pfam" id="PF03721">
    <property type="entry name" value="UDPG_MGDP_dh_N"/>
    <property type="match status" value="1"/>
</dbReference>
<dbReference type="PIRSF" id="PIRSF000124">
    <property type="entry name" value="UDPglc_GDPman_dh"/>
    <property type="match status" value="1"/>
</dbReference>
<dbReference type="SUPFAM" id="SSF51735">
    <property type="entry name" value="NAD(P)-binding Rossmann-fold domains"/>
    <property type="match status" value="1"/>
</dbReference>
<dbReference type="GO" id="GO:0051287">
    <property type="term" value="F:NAD binding"/>
    <property type="evidence" value="ECO:0007669"/>
    <property type="project" value="InterPro"/>
</dbReference>
<reference evidence="10" key="1">
    <citation type="submission" date="2023-07" db="EMBL/GenBank/DDBJ databases">
        <title>Black Yeasts Isolated from many extreme environments.</title>
        <authorList>
            <person name="Coleine C."/>
            <person name="Stajich J.E."/>
            <person name="Selbmann L."/>
        </authorList>
    </citation>
    <scope>NUCLEOTIDE SEQUENCE</scope>
    <source>
        <strain evidence="10">CCFEE 5485</strain>
    </source>
</reference>
<feature type="binding site" evidence="8">
    <location>
        <begin position="15"/>
        <end position="20"/>
    </location>
    <ligand>
        <name>NAD(+)</name>
        <dbReference type="ChEBI" id="CHEBI:57540"/>
    </ligand>
</feature>
<dbReference type="PANTHER" id="PTHR11374:SF3">
    <property type="entry name" value="UDP-GLUCOSE 6-DEHYDROGENASE"/>
    <property type="match status" value="1"/>
</dbReference>
<protein>
    <recommendedName>
        <fullName evidence="3">UDP-glucose 6-dehydrogenase</fullName>
        <ecNumber evidence="3">1.1.1.22</ecNumber>
    </recommendedName>
</protein>
<dbReference type="FunFam" id="3.40.50.720:FF:000193">
    <property type="entry name" value="UDP-glucose 6-dehydrogenase"/>
    <property type="match status" value="1"/>
</dbReference>
<dbReference type="GO" id="GO:0006024">
    <property type="term" value="P:glycosaminoglycan biosynthetic process"/>
    <property type="evidence" value="ECO:0007669"/>
    <property type="project" value="TreeGrafter"/>
</dbReference>
<dbReference type="Pfam" id="PF00984">
    <property type="entry name" value="UDPG_MGDP_dh"/>
    <property type="match status" value="1"/>
</dbReference>
<evidence type="ECO:0000256" key="2">
    <source>
        <dbReference type="ARBA" id="ARBA00006601"/>
    </source>
</evidence>
<evidence type="ECO:0000313" key="10">
    <source>
        <dbReference type="EMBL" id="KAK3670751.1"/>
    </source>
</evidence>
<feature type="binding site" evidence="8">
    <location>
        <position position="180"/>
    </location>
    <ligand>
        <name>NAD(+)</name>
        <dbReference type="ChEBI" id="CHEBI:57540"/>
    </ligand>
</feature>
<evidence type="ECO:0000256" key="5">
    <source>
        <dbReference type="ARBA" id="ARBA00023027"/>
    </source>
</evidence>
<evidence type="ECO:0000256" key="8">
    <source>
        <dbReference type="PIRSR" id="PIRSR500133-3"/>
    </source>
</evidence>
<evidence type="ECO:0000256" key="6">
    <source>
        <dbReference type="ARBA" id="ARBA00047473"/>
    </source>
</evidence>
<proteinExistence type="inferred from homology"/>
<dbReference type="Gene3D" id="1.20.5.100">
    <property type="entry name" value="Cytochrome c1, transmembrane anchor, C-terminal"/>
    <property type="match status" value="1"/>
</dbReference>
<dbReference type="InterPro" id="IPR014026">
    <property type="entry name" value="UDP-Glc/GDP-Man_DH_dimer"/>
</dbReference>
<dbReference type="InterPro" id="IPR014027">
    <property type="entry name" value="UDP-Glc/GDP-Man_DH_C"/>
</dbReference>
<dbReference type="NCBIfam" id="TIGR03026">
    <property type="entry name" value="NDP-sugDHase"/>
    <property type="match status" value="1"/>
</dbReference>
<dbReference type="PANTHER" id="PTHR11374">
    <property type="entry name" value="UDP-GLUCOSE DEHYDROGENASE/UDP-MANNAC DEHYDROGENASE"/>
    <property type="match status" value="1"/>
</dbReference>
<dbReference type="EC" id="1.1.1.22" evidence="3"/>
<dbReference type="PROSITE" id="PS51257">
    <property type="entry name" value="PROKAR_LIPOPROTEIN"/>
    <property type="match status" value="1"/>
</dbReference>
<dbReference type="SUPFAM" id="SSF48179">
    <property type="entry name" value="6-phosphogluconate dehydrogenase C-terminal domain-like"/>
    <property type="match status" value="1"/>
</dbReference>
<gene>
    <name evidence="10" type="ORF">LTR78_009323</name>
</gene>
<feature type="binding site" evidence="8">
    <location>
        <position position="45"/>
    </location>
    <ligand>
        <name>NAD(+)</name>
        <dbReference type="ChEBI" id="CHEBI:57540"/>
    </ligand>
</feature>
<evidence type="ECO:0000256" key="1">
    <source>
        <dbReference type="ARBA" id="ARBA00004701"/>
    </source>
</evidence>
<comment type="pathway">
    <text evidence="1">Nucleotide-sugar biosynthesis; UDP-alpha-D-glucuronate biosynthesis; UDP-alpha-D-glucuronate from UDP-alpha-D-glucose: step 1/1.</text>
</comment>
<dbReference type="EMBL" id="JAUTXT010000051">
    <property type="protein sequence ID" value="KAK3670751.1"/>
    <property type="molecule type" value="Genomic_DNA"/>
</dbReference>
<dbReference type="GO" id="GO:0005634">
    <property type="term" value="C:nucleus"/>
    <property type="evidence" value="ECO:0007669"/>
    <property type="project" value="TreeGrafter"/>
</dbReference>
<dbReference type="GO" id="GO:0003979">
    <property type="term" value="F:UDP-glucose 6-dehydrogenase activity"/>
    <property type="evidence" value="ECO:0007669"/>
    <property type="project" value="UniProtKB-EC"/>
</dbReference>
<organism evidence="10 11">
    <name type="scientific">Recurvomyces mirabilis</name>
    <dbReference type="NCBI Taxonomy" id="574656"/>
    <lineage>
        <taxon>Eukaryota</taxon>
        <taxon>Fungi</taxon>
        <taxon>Dikarya</taxon>
        <taxon>Ascomycota</taxon>
        <taxon>Pezizomycotina</taxon>
        <taxon>Dothideomycetes</taxon>
        <taxon>Dothideomycetidae</taxon>
        <taxon>Mycosphaerellales</taxon>
        <taxon>Teratosphaeriaceae</taxon>
        <taxon>Recurvomyces</taxon>
    </lineage>
</organism>
<feature type="binding site" evidence="8">
    <location>
        <begin position="144"/>
        <end position="145"/>
    </location>
    <ligand>
        <name>NAD(+)</name>
        <dbReference type="ChEBI" id="CHEBI:57540"/>
    </ligand>
</feature>
<dbReference type="Proteomes" id="UP001274830">
    <property type="component" value="Unassembled WGS sequence"/>
</dbReference>
<dbReference type="Gene3D" id="3.40.50.720">
    <property type="entry name" value="NAD(P)-binding Rossmann-like Domain"/>
    <property type="match status" value="2"/>
</dbReference>
<sequence>MQRAREPVRSICCIGAGYVGGPTCAVIACQNPKIQVTVVDLDQARIDAWKSDHLPIFEPGLRDVVQFARDEQYSGHETRPPNLFFSTDIDSAIVSADLIFIAVNTPTKLVGQGAGSASDLAYVEAAARRIAEVSTSDKIVAQKSTVPCGTAHTLRHIFASVAQNSDVNFEILSNPEFLAEGTAIRDLLSPDRILIGSNTDRRALQAAERLADVYAAWVPRERILTVNCWSSELSKLAANCMLAQRISSINSLSAICEVTGADVDEVAQAVGQDTRIGSKMLKASAGFGGSCFKKDVLCLVYIAESYNLHEVALYWRRIVDINEYSKARFAKWIIQSLHNTLDRKKIAILGWAYKKDTGDTRESAAINVAGQLIAENAHVAVYDPEVRPDQIISDLTQHHNTDALAKKVSIHKNPYSACEGASAVVILTEWDEFKTDGLPSAVANVLDKEVLEVPLVSVPRRTSEDSRGSSERSWVRDDYSRDERSAENLAESPVFEPKTIPLRLCKKGIDWPRIANCMQRPRLLFDGRNVVDPAKLMALGFQVHCIGKSRSASNF</sequence>
<feature type="binding site" evidence="8">
    <location>
        <position position="361"/>
    </location>
    <ligand>
        <name>NAD(+)</name>
        <dbReference type="ChEBI" id="CHEBI:57540"/>
    </ligand>
</feature>
<dbReference type="InterPro" id="IPR036220">
    <property type="entry name" value="UDP-Glc/GDP-Man_DH_C_sf"/>
</dbReference>
<keyword evidence="5 8" id="KW-0520">NAD</keyword>